<evidence type="ECO:0000313" key="1">
    <source>
        <dbReference type="EMBL" id="CAD9684512.1"/>
    </source>
</evidence>
<reference evidence="1" key="1">
    <citation type="submission" date="2021-01" db="EMBL/GenBank/DDBJ databases">
        <authorList>
            <person name="Corre E."/>
            <person name="Pelletier E."/>
            <person name="Niang G."/>
            <person name="Scheremetjew M."/>
            <person name="Finn R."/>
            <person name="Kale V."/>
            <person name="Holt S."/>
            <person name="Cochrane G."/>
            <person name="Meng A."/>
            <person name="Brown T."/>
            <person name="Cohen L."/>
        </authorList>
    </citation>
    <scope>NUCLEOTIDE SEQUENCE</scope>
    <source>
        <strain evidence="1">CCMP1452</strain>
    </source>
</reference>
<sequence length="199" mass="22160">MHNLFSPPSFDWAKLNGVPVRFNCRDEGLQLLANPVMVEDIAFYNLPPNTDTTTKNNNNNNQVVTFSVDASRIEENQNALVKEFQMGRLEKEEAEQMAYDTARSVSGIAFWPRLILQDASDTEDKKMPIEVNSRQFGTGGHQKSHWQTVLPIMSDRPVGGLVAGDKIQASFDFVAPDSVASTSKYTVRGKVFKSNTNSS</sequence>
<proteinExistence type="predicted"/>
<protein>
    <submittedName>
        <fullName evidence="1">Uncharacterized protein</fullName>
    </submittedName>
</protein>
<dbReference type="EMBL" id="HBHI01020708">
    <property type="protein sequence ID" value="CAD9684512.1"/>
    <property type="molecule type" value="Transcribed_RNA"/>
</dbReference>
<dbReference type="AlphaFoldDB" id="A0A7S2RYP8"/>
<accession>A0A7S2RYP8</accession>
<organism evidence="1">
    <name type="scientific">Eucampia antarctica</name>
    <dbReference type="NCBI Taxonomy" id="49252"/>
    <lineage>
        <taxon>Eukaryota</taxon>
        <taxon>Sar</taxon>
        <taxon>Stramenopiles</taxon>
        <taxon>Ochrophyta</taxon>
        <taxon>Bacillariophyta</taxon>
        <taxon>Mediophyceae</taxon>
        <taxon>Biddulphiophycidae</taxon>
        <taxon>Hemiaulales</taxon>
        <taxon>Hemiaulaceae</taxon>
        <taxon>Eucampia</taxon>
    </lineage>
</organism>
<name>A0A7S2RYP8_9STRA</name>
<gene>
    <name evidence="1" type="ORF">EANT1437_LOCUS10622</name>
</gene>